<proteinExistence type="predicted"/>
<reference evidence="2 3" key="1">
    <citation type="submission" date="2018-11" db="EMBL/GenBank/DDBJ databases">
        <title>Genome sequence of Saitozyma podzolica DSM 27192.</title>
        <authorList>
            <person name="Aliyu H."/>
            <person name="Gorte O."/>
            <person name="Ochsenreither K."/>
        </authorList>
    </citation>
    <scope>NUCLEOTIDE SEQUENCE [LARGE SCALE GENOMIC DNA]</scope>
    <source>
        <strain evidence="2 3">DSM 27192</strain>
    </source>
</reference>
<gene>
    <name evidence="2" type="ORF">EHS25_003164</name>
</gene>
<accession>A0A427Y850</accession>
<protein>
    <submittedName>
        <fullName evidence="2">Uncharacterized protein</fullName>
    </submittedName>
</protein>
<evidence type="ECO:0000313" key="3">
    <source>
        <dbReference type="Proteomes" id="UP000279259"/>
    </source>
</evidence>
<dbReference type="Proteomes" id="UP000279259">
    <property type="component" value="Unassembled WGS sequence"/>
</dbReference>
<dbReference type="OrthoDB" id="10375684at2759"/>
<name>A0A427Y850_9TREE</name>
<evidence type="ECO:0000313" key="2">
    <source>
        <dbReference type="EMBL" id="RSH87255.1"/>
    </source>
</evidence>
<sequence>MSKSTESRTVIGHAVCLNPKNEPCTLREALQSQAAKSKSSPSSSSEQNAGFRQIIVPETHLGSPAQAEVVFSIDALFAFVDEEKQAAKLHLVVTFESTGTTASSYPSSMDSSRPVSQEELVHDLKHRDILGDLFAWTDLRDTMREDEVRFDQDTFHVLAGHRDRLIDGLRTIELEFSRSNNGGIGFSDAPQQLGWNDL</sequence>
<evidence type="ECO:0000256" key="1">
    <source>
        <dbReference type="SAM" id="MobiDB-lite"/>
    </source>
</evidence>
<dbReference type="AlphaFoldDB" id="A0A427Y850"/>
<comment type="caution">
    <text evidence="2">The sequence shown here is derived from an EMBL/GenBank/DDBJ whole genome shotgun (WGS) entry which is preliminary data.</text>
</comment>
<dbReference type="EMBL" id="RSCD01000017">
    <property type="protein sequence ID" value="RSH87255.1"/>
    <property type="molecule type" value="Genomic_DNA"/>
</dbReference>
<organism evidence="2 3">
    <name type="scientific">Saitozyma podzolica</name>
    <dbReference type="NCBI Taxonomy" id="1890683"/>
    <lineage>
        <taxon>Eukaryota</taxon>
        <taxon>Fungi</taxon>
        <taxon>Dikarya</taxon>
        <taxon>Basidiomycota</taxon>
        <taxon>Agaricomycotina</taxon>
        <taxon>Tremellomycetes</taxon>
        <taxon>Tremellales</taxon>
        <taxon>Trimorphomycetaceae</taxon>
        <taxon>Saitozyma</taxon>
    </lineage>
</organism>
<feature type="compositionally biased region" description="Low complexity" evidence="1">
    <location>
        <begin position="31"/>
        <end position="45"/>
    </location>
</feature>
<feature type="region of interest" description="Disordered" evidence="1">
    <location>
        <begin position="29"/>
        <end position="49"/>
    </location>
</feature>
<keyword evidence="3" id="KW-1185">Reference proteome</keyword>